<dbReference type="RefSeq" id="WP_012450939.1">
    <property type="nucleotide sequence ID" value="NZ_CP010520.1"/>
</dbReference>
<dbReference type="InterPro" id="IPR000836">
    <property type="entry name" value="PRTase_dom"/>
</dbReference>
<organism evidence="3 6">
    <name type="scientific">Clostridium botulinum</name>
    <dbReference type="NCBI Taxonomy" id="1491"/>
    <lineage>
        <taxon>Bacteria</taxon>
        <taxon>Bacillati</taxon>
        <taxon>Bacillota</taxon>
        <taxon>Clostridia</taxon>
        <taxon>Eubacteriales</taxon>
        <taxon>Clostridiaceae</taxon>
        <taxon>Clostridium</taxon>
    </lineage>
</organism>
<evidence type="ECO:0000256" key="1">
    <source>
        <dbReference type="ARBA" id="ARBA00008007"/>
    </source>
</evidence>
<dbReference type="EMBL" id="SGKU01000021">
    <property type="protein sequence ID" value="NFA42686.1"/>
    <property type="molecule type" value="Genomic_DNA"/>
</dbReference>
<dbReference type="PANTHER" id="PTHR47505:SF1">
    <property type="entry name" value="DNA UTILIZATION PROTEIN YHGH"/>
    <property type="match status" value="1"/>
</dbReference>
<dbReference type="InterPro" id="IPR029057">
    <property type="entry name" value="PRTase-like"/>
</dbReference>
<evidence type="ECO:0000313" key="7">
    <source>
        <dbReference type="Proteomes" id="UP000473681"/>
    </source>
</evidence>
<name>A0A0M1M6M3_CLOBO</name>
<sequence>MGKNIKKIIKIIYESVVSIIYPIENYCILCKRNNYSGICDICKSKITCIKNNDNEIISYGYYGGVIKELILKFKYKNNFTAGDILAEFLEEYIIDNMNYKEYIITYIPMTTKSQKKRGFNQCEYIAKKIANSLNIECKKILIKVKDTKEQKMLNKNERKENISGSFDVIKKIDLIDKKIILIDDVATTGFTITEGYKILKKYGAKEIKLLTLAKSHI</sequence>
<evidence type="ECO:0000313" key="6">
    <source>
        <dbReference type="Proteomes" id="UP000472355"/>
    </source>
</evidence>
<dbReference type="OrthoDB" id="9779910at2"/>
<dbReference type="PANTHER" id="PTHR47505">
    <property type="entry name" value="DNA UTILIZATION PROTEIN YHGH"/>
    <property type="match status" value="1"/>
</dbReference>
<dbReference type="Proteomes" id="UP000473681">
    <property type="component" value="Unassembled WGS sequence"/>
</dbReference>
<dbReference type="SUPFAM" id="SSF53271">
    <property type="entry name" value="PRTase-like"/>
    <property type="match status" value="1"/>
</dbReference>
<dbReference type="EMBL" id="SWOV01000033">
    <property type="protein sequence ID" value="NFF88587.1"/>
    <property type="molecule type" value="Genomic_DNA"/>
</dbReference>
<protein>
    <submittedName>
        <fullName evidence="3">ComF family protein</fullName>
    </submittedName>
</protein>
<dbReference type="Gene3D" id="3.40.50.2020">
    <property type="match status" value="1"/>
</dbReference>
<dbReference type="Proteomes" id="UP000472355">
    <property type="component" value="Unassembled WGS sequence"/>
</dbReference>
<comment type="similarity">
    <text evidence="1">Belongs to the ComF/GntX family.</text>
</comment>
<feature type="domain" description="Phosphoribosyltransferase" evidence="2">
    <location>
        <begin position="122"/>
        <end position="214"/>
    </location>
</feature>
<dbReference type="AlphaFoldDB" id="A0A0M1M6M3"/>
<evidence type="ECO:0000313" key="5">
    <source>
        <dbReference type="EMBL" id="NFN33969.1"/>
    </source>
</evidence>
<reference evidence="7 8" key="2">
    <citation type="submission" date="2019-04" db="EMBL/GenBank/DDBJ databases">
        <title>Genome sequencing of Clostridium botulinum Groups I-IV and Clostridium butyricum.</title>
        <authorList>
            <person name="Brunt J."/>
            <person name="Van Vliet A.H.M."/>
            <person name="Stringer S.C."/>
            <person name="Carter A.T."/>
            <person name="Peck M.W."/>
        </authorList>
    </citation>
    <scope>NUCLEOTIDE SEQUENCE [LARGE SCALE GENOMIC DNA]</scope>
    <source>
        <strain evidence="4 8">1605</strain>
        <strain evidence="5 7">CB-K-33E</strain>
    </source>
</reference>
<dbReference type="Proteomes" id="UP000476820">
    <property type="component" value="Unassembled WGS sequence"/>
</dbReference>
<gene>
    <name evidence="3" type="ORF">EXM65_08900</name>
    <name evidence="4" type="ORF">FC774_11990</name>
    <name evidence="5" type="ORF">FDB51_02250</name>
</gene>
<dbReference type="EMBL" id="SWVK01000002">
    <property type="protein sequence ID" value="NFN33969.1"/>
    <property type="molecule type" value="Genomic_DNA"/>
</dbReference>
<accession>A0A0M1M6M3</accession>
<dbReference type="InterPro" id="IPR051910">
    <property type="entry name" value="ComF/GntX_DNA_util-trans"/>
</dbReference>
<dbReference type="Pfam" id="PF00156">
    <property type="entry name" value="Pribosyltran"/>
    <property type="match status" value="1"/>
</dbReference>
<reference evidence="3 6" key="1">
    <citation type="submission" date="2019-02" db="EMBL/GenBank/DDBJ databases">
        <title>Genome sequencing of Clostridium botulinum clinical isolates.</title>
        <authorList>
            <person name="Brunt J."/>
            <person name="Van Vliet A.H.M."/>
            <person name="Stringer S.C."/>
            <person name="Grant K.A."/>
            <person name="Carter A.C."/>
            <person name="Peck M.W."/>
        </authorList>
    </citation>
    <scope>NUCLEOTIDE SEQUENCE [LARGE SCALE GENOMIC DNA]</scope>
    <source>
        <strain evidence="3 6">H113700579</strain>
    </source>
</reference>
<comment type="caution">
    <text evidence="3">The sequence shown here is derived from an EMBL/GenBank/DDBJ whole genome shotgun (WGS) entry which is preliminary data.</text>
</comment>
<evidence type="ECO:0000313" key="3">
    <source>
        <dbReference type="EMBL" id="NFA42686.1"/>
    </source>
</evidence>
<dbReference type="CDD" id="cd06223">
    <property type="entry name" value="PRTases_typeI"/>
    <property type="match status" value="1"/>
</dbReference>
<proteinExistence type="inferred from homology"/>
<evidence type="ECO:0000313" key="4">
    <source>
        <dbReference type="EMBL" id="NFF88587.1"/>
    </source>
</evidence>
<evidence type="ECO:0000259" key="2">
    <source>
        <dbReference type="Pfam" id="PF00156"/>
    </source>
</evidence>
<evidence type="ECO:0000313" key="8">
    <source>
        <dbReference type="Proteomes" id="UP000476820"/>
    </source>
</evidence>